<reference evidence="11" key="1">
    <citation type="submission" date="2023-07" db="EMBL/GenBank/DDBJ databases">
        <title>Chromosome-level genome assembly of Artemia franciscana.</title>
        <authorList>
            <person name="Jo E."/>
        </authorList>
    </citation>
    <scope>NUCLEOTIDE SEQUENCE</scope>
    <source>
        <tissue evidence="11">Whole body</tissue>
    </source>
</reference>
<organism evidence="11 12">
    <name type="scientific">Artemia franciscana</name>
    <name type="common">Brine shrimp</name>
    <name type="synonym">Artemia sanfranciscana</name>
    <dbReference type="NCBI Taxonomy" id="6661"/>
    <lineage>
        <taxon>Eukaryota</taxon>
        <taxon>Metazoa</taxon>
        <taxon>Ecdysozoa</taxon>
        <taxon>Arthropoda</taxon>
        <taxon>Crustacea</taxon>
        <taxon>Branchiopoda</taxon>
        <taxon>Anostraca</taxon>
        <taxon>Artemiidae</taxon>
        <taxon>Artemia</taxon>
    </lineage>
</organism>
<dbReference type="InterPro" id="IPR051834">
    <property type="entry name" value="RING_finger_E3_ligase"/>
</dbReference>
<dbReference type="Proteomes" id="UP001187531">
    <property type="component" value="Unassembled WGS sequence"/>
</dbReference>
<dbReference type="GO" id="GO:0008270">
    <property type="term" value="F:zinc ion binding"/>
    <property type="evidence" value="ECO:0007669"/>
    <property type="project" value="UniProtKB-KW"/>
</dbReference>
<evidence type="ECO:0000313" key="11">
    <source>
        <dbReference type="EMBL" id="KAK2712610.1"/>
    </source>
</evidence>
<dbReference type="InterPro" id="IPR001841">
    <property type="entry name" value="Znf_RING"/>
</dbReference>
<dbReference type="PROSITE" id="PS50089">
    <property type="entry name" value="ZF_RING_2"/>
    <property type="match status" value="1"/>
</dbReference>
<dbReference type="GO" id="GO:0006511">
    <property type="term" value="P:ubiquitin-dependent protein catabolic process"/>
    <property type="evidence" value="ECO:0007669"/>
    <property type="project" value="TreeGrafter"/>
</dbReference>
<evidence type="ECO:0000256" key="4">
    <source>
        <dbReference type="ARBA" id="ARBA00022679"/>
    </source>
</evidence>
<keyword evidence="4" id="KW-0808">Transferase</keyword>
<accession>A0AA88HN87</accession>
<keyword evidence="12" id="KW-1185">Reference proteome</keyword>
<dbReference type="AlphaFoldDB" id="A0AA88HN87"/>
<evidence type="ECO:0000256" key="9">
    <source>
        <dbReference type="PROSITE-ProRule" id="PRU00175"/>
    </source>
</evidence>
<keyword evidence="6 9" id="KW-0863">Zinc-finger</keyword>
<sequence>MTDARVEIRHYYCYECEAFFYLSMIDRDPEDYTCPFCLKGFVQEVSMPLHQQSAPLEMYTPHIPSRHMMDIRHILGFFFADEGLSFTGNSRDYAWGNQDLDRIIAELFNQAEESGPPPMPKEKIQNLERVKIAGSEDHQCTICYESYKLQESVTKLPCDHLFHNDCIVPWLELHCTCPVCRRSFLEEEEKTCIMNPADYRIQAEEGISQELDNRLSRSNPCTDWDLD</sequence>
<proteinExistence type="predicted"/>
<dbReference type="GO" id="GO:0005634">
    <property type="term" value="C:nucleus"/>
    <property type="evidence" value="ECO:0007669"/>
    <property type="project" value="TreeGrafter"/>
</dbReference>
<evidence type="ECO:0000256" key="8">
    <source>
        <dbReference type="ARBA" id="ARBA00022833"/>
    </source>
</evidence>
<evidence type="ECO:0000256" key="2">
    <source>
        <dbReference type="ARBA" id="ARBA00004906"/>
    </source>
</evidence>
<dbReference type="SUPFAM" id="SSF57850">
    <property type="entry name" value="RING/U-box"/>
    <property type="match status" value="1"/>
</dbReference>
<dbReference type="FunFam" id="3.30.40.10:FF:000069">
    <property type="entry name" value="E3 ubiquitin-protein ligase RNF115"/>
    <property type="match status" value="1"/>
</dbReference>
<keyword evidence="7" id="KW-0833">Ubl conjugation pathway</keyword>
<dbReference type="SMART" id="SM00184">
    <property type="entry name" value="RING"/>
    <property type="match status" value="1"/>
</dbReference>
<dbReference type="Gene3D" id="3.30.40.10">
    <property type="entry name" value="Zinc/RING finger domain, C3HC4 (zinc finger)"/>
    <property type="match status" value="1"/>
</dbReference>
<protein>
    <recommendedName>
        <fullName evidence="3">RING-type E3 ubiquitin transferase</fullName>
        <ecNumber evidence="3">2.3.2.27</ecNumber>
    </recommendedName>
</protein>
<dbReference type="PANTHER" id="PTHR45931">
    <property type="entry name" value="SI:CH211-59O9.10"/>
    <property type="match status" value="1"/>
</dbReference>
<dbReference type="InterPro" id="IPR013083">
    <property type="entry name" value="Znf_RING/FYVE/PHD"/>
</dbReference>
<dbReference type="EMBL" id="JAVRJZ010000015">
    <property type="protein sequence ID" value="KAK2712610.1"/>
    <property type="molecule type" value="Genomic_DNA"/>
</dbReference>
<dbReference type="GO" id="GO:0000209">
    <property type="term" value="P:protein polyubiquitination"/>
    <property type="evidence" value="ECO:0007669"/>
    <property type="project" value="UniProtKB-ARBA"/>
</dbReference>
<name>A0AA88HN87_ARTSF</name>
<feature type="domain" description="RING-type" evidence="10">
    <location>
        <begin position="140"/>
        <end position="181"/>
    </location>
</feature>
<dbReference type="EC" id="2.3.2.27" evidence="3"/>
<dbReference type="Pfam" id="PF13639">
    <property type="entry name" value="zf-RING_2"/>
    <property type="match status" value="1"/>
</dbReference>
<evidence type="ECO:0000256" key="6">
    <source>
        <dbReference type="ARBA" id="ARBA00022771"/>
    </source>
</evidence>
<evidence type="ECO:0000256" key="1">
    <source>
        <dbReference type="ARBA" id="ARBA00000900"/>
    </source>
</evidence>
<keyword evidence="8" id="KW-0862">Zinc</keyword>
<keyword evidence="5" id="KW-0479">Metal-binding</keyword>
<evidence type="ECO:0000313" key="12">
    <source>
        <dbReference type="Proteomes" id="UP001187531"/>
    </source>
</evidence>
<comment type="catalytic activity">
    <reaction evidence="1">
        <text>S-ubiquitinyl-[E2 ubiquitin-conjugating enzyme]-L-cysteine + [acceptor protein]-L-lysine = [E2 ubiquitin-conjugating enzyme]-L-cysteine + N(6)-ubiquitinyl-[acceptor protein]-L-lysine.</text>
        <dbReference type="EC" id="2.3.2.27"/>
    </reaction>
</comment>
<comment type="pathway">
    <text evidence="2">Protein modification; protein ubiquitination.</text>
</comment>
<dbReference type="GO" id="GO:0061630">
    <property type="term" value="F:ubiquitin protein ligase activity"/>
    <property type="evidence" value="ECO:0007669"/>
    <property type="project" value="UniProtKB-EC"/>
</dbReference>
<comment type="caution">
    <text evidence="11">The sequence shown here is derived from an EMBL/GenBank/DDBJ whole genome shotgun (WGS) entry which is preliminary data.</text>
</comment>
<evidence type="ECO:0000256" key="7">
    <source>
        <dbReference type="ARBA" id="ARBA00022786"/>
    </source>
</evidence>
<evidence type="ECO:0000259" key="10">
    <source>
        <dbReference type="PROSITE" id="PS50089"/>
    </source>
</evidence>
<gene>
    <name evidence="11" type="ORF">QYM36_011333</name>
</gene>
<evidence type="ECO:0000256" key="5">
    <source>
        <dbReference type="ARBA" id="ARBA00022723"/>
    </source>
</evidence>
<evidence type="ECO:0000256" key="3">
    <source>
        <dbReference type="ARBA" id="ARBA00012483"/>
    </source>
</evidence>
<dbReference type="PANTHER" id="PTHR45931:SF16">
    <property type="entry name" value="RING_U-BOX SUPERFAMILY PROTEIN"/>
    <property type="match status" value="1"/>
</dbReference>